<feature type="compositionally biased region" description="Low complexity" evidence="1">
    <location>
        <begin position="574"/>
        <end position="584"/>
    </location>
</feature>
<feature type="compositionally biased region" description="Basic and acidic residues" evidence="1">
    <location>
        <begin position="1653"/>
        <end position="1671"/>
    </location>
</feature>
<dbReference type="InterPro" id="IPR001849">
    <property type="entry name" value="PH_domain"/>
</dbReference>
<dbReference type="STRING" id="1257118.L8H254"/>
<dbReference type="KEGG" id="acan:ACA1_265290"/>
<name>L8H254_ACACF</name>
<evidence type="ECO:0000313" key="5">
    <source>
        <dbReference type="Proteomes" id="UP000011083"/>
    </source>
</evidence>
<feature type="compositionally biased region" description="Low complexity" evidence="1">
    <location>
        <begin position="1416"/>
        <end position="1427"/>
    </location>
</feature>
<dbReference type="SUPFAM" id="SSF48371">
    <property type="entry name" value="ARM repeat"/>
    <property type="match status" value="2"/>
</dbReference>
<feature type="compositionally biased region" description="Basic and acidic residues" evidence="1">
    <location>
        <begin position="1179"/>
        <end position="1192"/>
    </location>
</feature>
<feature type="compositionally biased region" description="Polar residues" evidence="1">
    <location>
        <begin position="1397"/>
        <end position="1414"/>
    </location>
</feature>
<feature type="region of interest" description="Disordered" evidence="1">
    <location>
        <begin position="1098"/>
        <end position="1192"/>
    </location>
</feature>
<dbReference type="InterPro" id="IPR050618">
    <property type="entry name" value="Ubq-SigPath_Reg"/>
</dbReference>
<feature type="region of interest" description="Disordered" evidence="1">
    <location>
        <begin position="1232"/>
        <end position="1275"/>
    </location>
</feature>
<feature type="region of interest" description="Disordered" evidence="1">
    <location>
        <begin position="634"/>
        <end position="730"/>
    </location>
</feature>
<dbReference type="InterPro" id="IPR003877">
    <property type="entry name" value="SPRY_dom"/>
</dbReference>
<feature type="compositionally biased region" description="Low complexity" evidence="1">
    <location>
        <begin position="1611"/>
        <end position="1623"/>
    </location>
</feature>
<feature type="compositionally biased region" description="Low complexity" evidence="1">
    <location>
        <begin position="1309"/>
        <end position="1330"/>
    </location>
</feature>
<dbReference type="SUPFAM" id="SSF49899">
    <property type="entry name" value="Concanavalin A-like lectins/glucanases"/>
    <property type="match status" value="1"/>
</dbReference>
<keyword evidence="5" id="KW-1185">Reference proteome</keyword>
<dbReference type="PROSITE" id="PS50188">
    <property type="entry name" value="B302_SPRY"/>
    <property type="match status" value="1"/>
</dbReference>
<evidence type="ECO:0000259" key="3">
    <source>
        <dbReference type="PROSITE" id="PS50188"/>
    </source>
</evidence>
<feature type="compositionally biased region" description="Basic residues" evidence="1">
    <location>
        <begin position="1446"/>
        <end position="1455"/>
    </location>
</feature>
<feature type="compositionally biased region" description="Basic residues" evidence="1">
    <location>
        <begin position="1630"/>
        <end position="1647"/>
    </location>
</feature>
<dbReference type="EMBL" id="KB007933">
    <property type="protein sequence ID" value="ELR19325.1"/>
    <property type="molecule type" value="Genomic_DNA"/>
</dbReference>
<feature type="region of interest" description="Disordered" evidence="1">
    <location>
        <begin position="1296"/>
        <end position="1474"/>
    </location>
</feature>
<feature type="compositionally biased region" description="Polar residues" evidence="1">
    <location>
        <begin position="553"/>
        <end position="568"/>
    </location>
</feature>
<reference evidence="4 5" key="1">
    <citation type="journal article" date="2013" name="Genome Biol.">
        <title>Genome of Acanthamoeba castellanii highlights extensive lateral gene transfer and early evolution of tyrosine kinase signaling.</title>
        <authorList>
            <person name="Clarke M."/>
            <person name="Lohan A.J."/>
            <person name="Liu B."/>
            <person name="Lagkouvardos I."/>
            <person name="Roy S."/>
            <person name="Zafar N."/>
            <person name="Bertelli C."/>
            <person name="Schilde C."/>
            <person name="Kianianmomeni A."/>
            <person name="Burglin T.R."/>
            <person name="Frech C."/>
            <person name="Turcotte B."/>
            <person name="Kopec K.O."/>
            <person name="Synnott J.M."/>
            <person name="Choo C."/>
            <person name="Paponov I."/>
            <person name="Finkler A."/>
            <person name="Soon Heng Tan C."/>
            <person name="Hutchins A.P."/>
            <person name="Weinmeier T."/>
            <person name="Rattei T."/>
            <person name="Chu J.S."/>
            <person name="Gimenez G."/>
            <person name="Irimia M."/>
            <person name="Rigden D.J."/>
            <person name="Fitzpatrick D.A."/>
            <person name="Lorenzo-Morales J."/>
            <person name="Bateman A."/>
            <person name="Chiu C.H."/>
            <person name="Tang P."/>
            <person name="Hegemann P."/>
            <person name="Fromm H."/>
            <person name="Raoult D."/>
            <person name="Greub G."/>
            <person name="Miranda-Saavedra D."/>
            <person name="Chen N."/>
            <person name="Nash P."/>
            <person name="Ginger M.L."/>
            <person name="Horn M."/>
            <person name="Schaap P."/>
            <person name="Caler L."/>
            <person name="Loftus B."/>
        </authorList>
    </citation>
    <scope>NUCLEOTIDE SEQUENCE [LARGE SCALE GENOMIC DNA]</scope>
    <source>
        <strain evidence="4 5">Neff</strain>
    </source>
</reference>
<dbReference type="InterPro" id="IPR043136">
    <property type="entry name" value="B30.2/SPRY_sf"/>
</dbReference>
<dbReference type="PROSITE" id="PS50003">
    <property type="entry name" value="PH_DOMAIN"/>
    <property type="match status" value="1"/>
</dbReference>
<feature type="domain" description="B30.2/SPRY" evidence="3">
    <location>
        <begin position="1776"/>
        <end position="1986"/>
    </location>
</feature>
<dbReference type="VEuPathDB" id="AmoebaDB:ACA1_265290"/>
<feature type="compositionally biased region" description="Polar residues" evidence="1">
    <location>
        <begin position="671"/>
        <end position="699"/>
    </location>
</feature>
<dbReference type="OrthoDB" id="258495at2759"/>
<feature type="domain" description="PH" evidence="2">
    <location>
        <begin position="6"/>
        <end position="120"/>
    </location>
</feature>
<dbReference type="SUPFAM" id="SSF50729">
    <property type="entry name" value="PH domain-like"/>
    <property type="match status" value="1"/>
</dbReference>
<dbReference type="Pfam" id="PF00169">
    <property type="entry name" value="PH"/>
    <property type="match status" value="1"/>
</dbReference>
<evidence type="ECO:0000259" key="2">
    <source>
        <dbReference type="PROSITE" id="PS50003"/>
    </source>
</evidence>
<organism evidence="4 5">
    <name type="scientific">Acanthamoeba castellanii (strain ATCC 30010 / Neff)</name>
    <dbReference type="NCBI Taxonomy" id="1257118"/>
    <lineage>
        <taxon>Eukaryota</taxon>
        <taxon>Amoebozoa</taxon>
        <taxon>Discosea</taxon>
        <taxon>Longamoebia</taxon>
        <taxon>Centramoebida</taxon>
        <taxon>Acanthamoebidae</taxon>
        <taxon>Acanthamoeba</taxon>
    </lineage>
</organism>
<dbReference type="Gene3D" id="1.25.10.10">
    <property type="entry name" value="Leucine-rich Repeat Variant"/>
    <property type="match status" value="2"/>
</dbReference>
<dbReference type="SMART" id="SM00449">
    <property type="entry name" value="SPRY"/>
    <property type="match status" value="1"/>
</dbReference>
<evidence type="ECO:0000313" key="4">
    <source>
        <dbReference type="EMBL" id="ELR19325.1"/>
    </source>
</evidence>
<feature type="region of interest" description="Disordered" evidence="1">
    <location>
        <begin position="553"/>
        <end position="591"/>
    </location>
</feature>
<dbReference type="RefSeq" id="XP_004341410.1">
    <property type="nucleotide sequence ID" value="XM_004341362.1"/>
</dbReference>
<dbReference type="InterPro" id="IPR016024">
    <property type="entry name" value="ARM-type_fold"/>
</dbReference>
<gene>
    <name evidence="4" type="ORF">ACA1_265290</name>
</gene>
<dbReference type="Pfam" id="PF00622">
    <property type="entry name" value="SPRY"/>
    <property type="match status" value="1"/>
</dbReference>
<feature type="region of interest" description="Disordered" evidence="1">
    <location>
        <begin position="1492"/>
        <end position="1710"/>
    </location>
</feature>
<dbReference type="CDD" id="cd00821">
    <property type="entry name" value="PH"/>
    <property type="match status" value="1"/>
</dbReference>
<dbReference type="PANTHER" id="PTHR12864">
    <property type="entry name" value="RAN BINDING PROTEIN 9-RELATED"/>
    <property type="match status" value="1"/>
</dbReference>
<dbReference type="Gene3D" id="2.60.120.920">
    <property type="match status" value="1"/>
</dbReference>
<dbReference type="SMART" id="SM00233">
    <property type="entry name" value="PH"/>
    <property type="match status" value="1"/>
</dbReference>
<protein>
    <submittedName>
        <fullName evidence="4">PH domain containing protein</fullName>
    </submittedName>
</protein>
<sequence length="2018" mass="218431">MVPRGKTLKLGHVWVQKLGAIGRFKERFCVLTTNNQLEYYQKQEDYHVHKVKGVIPALDTCVIDVLAIDKKQSHSWTVCSAGGLSLQGSGEPVAEYRFLLATETEQEKTNWVLEILKLRQVEAIIALLDHATLHTYAAHALSNIASGRDDVKKEEIVQSAGHLRMLRFLKDCPDDAKLHSTIIYALSQVALLEANKEEIGCSCFKKLYKLFTKSPNESVREYALQTIAHLATTPHNQDRLWLSGMGDSLSQLVGAKDSVQSSANATLKFKGYALLALGNTAAREVYAWRVSKLMEHIPELLYREGEEGASSTSFERDAAECALIALLNCASHASVYQDEVRDKTAQLLHHLGSDWMLKSDYKRIRHLSLRLAAIFAREEQNRKAVAQAGGLGMALEIIQGGESEDLAKLREDSALDSALALVNHFAQDERFIDTVDTTVNIATLLRCVASCAPDLYAPAANVLRQLYFRRPGEAKQSQTAFLDLFWSLWPRSAKQSFTFGNIVALEHGSQGSVAFKLAPIAKPLRGKIICDVLQVVEISTRCSVGLKAMCYPTTNQQPTGSHSTAQTTDKAELQQQASSPASPGSRGGRPDGASCWLERLVDCVKAWSESDAKEEIRDKAQEIDALHQLSKLKASLDGPFGSPRSKRSPTLSSSPKEASPRLTRVKKEKASTWSSAVPTSPRGQGPLTSPRGQSPSPTASPRPRGQSKRVSRDKKEKKKKAKGEKKEAEESDDVITLLITTLSNCSAHGAARTVLGSAKAVSVMIACMPSLGDRKKAFIASTRLLANCMRLESCRGEVLANSHHLKYLVALLRDVNASVRARTHIARAIASLPYSGAAVLAKHEVAEQLMKVAATEFLEEKRKLRKKEKKSHGSLVDHHAIWVQNLLLALRNFSASGRAEAVGLREALGRSGAWDAVVSQFSAPTADTVQIAALRVLALAAASISGKDRTLCAVEGVDQFLKSDNERVKEYAAQVLNFNFLKHKRASVTSSLPNVREMFAVIQVSQNPVVLEQLLEALHRLHLYTDRADDVALLRRAAVDHVAVLTSLLGDPHTKAIRFYASKLIISASVNDDAEVAIGNPASLLALASLFNNPGVTVRQPGEWSLPTENRSRRKRRKEAQQQQGNEAVVAAKASEEKEETDGGAKQYEDKDESEGSRSSAGSRKNEKEKKKQKKIKSKNKEKEKEKENEAHCRQQHLLELYVRGPPGPTLAFEFAAEELFVEQSARAIAQGSYDQTLPEPLGSPTSMRGRDGAAQQGLDLPLGSAGGQGGKRGSIHKTRLMTLTQLNPRDVAGYLDHESQSPRSAGRSDAAASTLASSPSSEGGDSMSPRTLAARHPRLGLQGKRVSSRSLGNSSGGGNLRRSISERTSNEIRTMLVGRADDDPTAGSTPRGDSVEATSDGQSDGVSTTTSDKYAQAAAETSPASAKGKKKEKKEKDMEKEKEKEKKRKTRRLNVSRSVRSFDRINNEGTSSCEELMSRAKRVDDMKAAMKRNASASAAASAAGIHGKRVSPTTFRPLGHDDDGDDDDDVPVLPRERSGSASLIVGPVGKSLHNSLLDDMHKRSKKAAPKKELSHSDGSRTVETPAAAGSDGVGVESSKSKASSSEKKSTTATATMAAAEDVAGVEKVKKVKKGASVREKRSKKPMSARVLSADHGRTQQVKKEGENGDRKRTHSDSMLAPPTTKKEGSQQQRQDGDEGEEGEAKKDSLAGRIYGEKQLQAFVNYWGIVHPEFVPHGESLLSYLQENILVTGHDDDIELSGVKGDDDNGPSGWAQAKGAVAAASSLTIQADKQTVSYWPVGSTISARPLASATTTTATTATGVADAGSAELSLGAKEAASSPVSHTSPWPYFEILIVNRGYYGSIAVGLGAKNHPATAKPGSVLGSYGWHGDGNKWAHGKSSLYPANAESFDEGDDGSELYFNTGDVIGCGFNDVTSEVFYTKNGLFLGVGHTEVSIQPSEPLYAVVSLAGPQEKVWANFGQAPFLWDFQYHQAQLSARQNSLDTPPSFFLKSAKLS</sequence>
<dbReference type="InterPro" id="IPR013320">
    <property type="entry name" value="ConA-like_dom_sf"/>
</dbReference>
<feature type="compositionally biased region" description="Basic and acidic residues" evidence="1">
    <location>
        <begin position="1435"/>
        <end position="1445"/>
    </location>
</feature>
<dbReference type="GeneID" id="14920102"/>
<feature type="compositionally biased region" description="Basic and acidic residues" evidence="1">
    <location>
        <begin position="1570"/>
        <end position="1581"/>
    </location>
</feature>
<feature type="compositionally biased region" description="Basic residues" evidence="1">
    <location>
        <begin position="705"/>
        <end position="723"/>
    </location>
</feature>
<dbReference type="InterPro" id="IPR001870">
    <property type="entry name" value="B30.2/SPRY"/>
</dbReference>
<feature type="compositionally biased region" description="Low complexity" evidence="1">
    <location>
        <begin position="1495"/>
        <end position="1504"/>
    </location>
</feature>
<evidence type="ECO:0000256" key="1">
    <source>
        <dbReference type="SAM" id="MobiDB-lite"/>
    </source>
</evidence>
<dbReference type="Proteomes" id="UP000011083">
    <property type="component" value="Unassembled WGS sequence"/>
</dbReference>
<accession>L8H254</accession>
<dbReference type="InterPro" id="IPR011989">
    <property type="entry name" value="ARM-like"/>
</dbReference>
<proteinExistence type="predicted"/>
<feature type="compositionally biased region" description="Low complexity" evidence="1">
    <location>
        <begin position="1121"/>
        <end position="1133"/>
    </location>
</feature>